<protein>
    <submittedName>
        <fullName evidence="4">PaaX family transcriptional regulator C-terminal domain-containing protein</fullName>
    </submittedName>
</protein>
<dbReference type="Gene3D" id="3.30.70.2650">
    <property type="match status" value="1"/>
</dbReference>
<dbReference type="PIRSF" id="PIRSF020623">
    <property type="entry name" value="PaaX"/>
    <property type="match status" value="1"/>
</dbReference>
<gene>
    <name evidence="4" type="ORF">AAFH96_06950</name>
</gene>
<dbReference type="Pfam" id="PF07848">
    <property type="entry name" value="PaaX"/>
    <property type="match status" value="1"/>
</dbReference>
<dbReference type="InterPro" id="IPR012906">
    <property type="entry name" value="PaaX-like_N"/>
</dbReference>
<dbReference type="PANTHER" id="PTHR30319">
    <property type="entry name" value="PHENYLACETIC ACID REGULATOR-RELATED TRANSCRIPTIONAL REPRESSOR"/>
    <property type="match status" value="1"/>
</dbReference>
<evidence type="ECO:0000313" key="5">
    <source>
        <dbReference type="Proteomes" id="UP001582793"/>
    </source>
</evidence>
<evidence type="ECO:0000259" key="2">
    <source>
        <dbReference type="Pfam" id="PF08223"/>
    </source>
</evidence>
<dbReference type="InterPro" id="IPR011965">
    <property type="entry name" value="PaaX_trns_reg"/>
</dbReference>
<proteinExistence type="predicted"/>
<reference evidence="4 5" key="1">
    <citation type="submission" date="2024-04" db="EMBL/GenBank/DDBJ databases">
        <title>Polymorphospora sp. isolated from Baiyangdian Lake in Xiong'an New Area.</title>
        <authorList>
            <person name="Zhang X."/>
            <person name="Liu J."/>
        </authorList>
    </citation>
    <scope>NUCLEOTIDE SEQUENCE [LARGE SCALE GENOMIC DNA]</scope>
    <source>
        <strain evidence="4 5">2-325</strain>
    </source>
</reference>
<dbReference type="Gene3D" id="1.20.58.1460">
    <property type="match status" value="1"/>
</dbReference>
<dbReference type="EMBL" id="JBCGDC010000013">
    <property type="protein sequence ID" value="MFB6392847.1"/>
    <property type="molecule type" value="Genomic_DNA"/>
</dbReference>
<evidence type="ECO:0000259" key="1">
    <source>
        <dbReference type="Pfam" id="PF07848"/>
    </source>
</evidence>
<dbReference type="Gene3D" id="1.10.10.10">
    <property type="entry name" value="Winged helix-like DNA-binding domain superfamily/Winged helix DNA-binding domain"/>
    <property type="match status" value="1"/>
</dbReference>
<dbReference type="RefSeq" id="WP_375733533.1">
    <property type="nucleotide sequence ID" value="NZ_JBCGDC010000013.1"/>
</dbReference>
<dbReference type="PANTHER" id="PTHR30319:SF1">
    <property type="entry name" value="TRANSCRIPTIONAL REPRESSOR PAAX"/>
    <property type="match status" value="1"/>
</dbReference>
<dbReference type="InterPro" id="IPR036388">
    <property type="entry name" value="WH-like_DNA-bd_sf"/>
</dbReference>
<dbReference type="Pfam" id="PF08223">
    <property type="entry name" value="PaaX_C"/>
    <property type="match status" value="1"/>
</dbReference>
<dbReference type="Proteomes" id="UP001582793">
    <property type="component" value="Unassembled WGS sequence"/>
</dbReference>
<dbReference type="Pfam" id="PF20803">
    <property type="entry name" value="PaaX_M"/>
    <property type="match status" value="1"/>
</dbReference>
<dbReference type="InterPro" id="IPR013225">
    <property type="entry name" value="PaaX_C"/>
</dbReference>
<feature type="domain" description="Transcriptional repressor PaaX-like C-terminal" evidence="2">
    <location>
        <begin position="202"/>
        <end position="290"/>
    </location>
</feature>
<feature type="domain" description="Transcriptional repressor PaaX-like N-terminal" evidence="1">
    <location>
        <begin position="31"/>
        <end position="96"/>
    </location>
</feature>
<keyword evidence="5" id="KW-1185">Reference proteome</keyword>
<dbReference type="InterPro" id="IPR048846">
    <property type="entry name" value="PaaX-like_central"/>
</dbReference>
<organism evidence="4 5">
    <name type="scientific">Polymorphospora lycopeni</name>
    <dbReference type="NCBI Taxonomy" id="3140240"/>
    <lineage>
        <taxon>Bacteria</taxon>
        <taxon>Bacillati</taxon>
        <taxon>Actinomycetota</taxon>
        <taxon>Actinomycetes</taxon>
        <taxon>Micromonosporales</taxon>
        <taxon>Micromonosporaceae</taxon>
        <taxon>Polymorphospora</taxon>
    </lineage>
</organism>
<sequence>MDYPFDIEEIFAREGLGSIRLPRRQAGSSPQGLTVTLLADYTVSTGAWLPSAAIVALLAESGVSSAGARAAISRLARRGVLESNRQGRKTFYRLTQSVAAHLRAGGGWVASYGAGTAMWDDRWTLVAFSLPQEAALQRRALRNHLRWMGFAPLYDALWISPREFAAKAWSELDEMNLDALTVFRARHLDIATGAGRNPIDAWDLSAIATQYETFIRRWRQVVAGVHAGQLAGAQAVRTRTEVMDTYRRFSTLDPQLPEKLLPAGWLRQAARDVFVAVYDGLADSAEQHVRAVAAAHAAGPLPEIHANTVADLLSGDLPERTPVPSSTDT</sequence>
<name>A0ABV5CLG5_9ACTN</name>
<evidence type="ECO:0000313" key="4">
    <source>
        <dbReference type="EMBL" id="MFB6392847.1"/>
    </source>
</evidence>
<evidence type="ECO:0000259" key="3">
    <source>
        <dbReference type="Pfam" id="PF20803"/>
    </source>
</evidence>
<feature type="domain" description="Transcriptional repressor PaaX-like central Cas2-like" evidence="3">
    <location>
        <begin position="117"/>
        <end position="190"/>
    </location>
</feature>
<accession>A0ABV5CLG5</accession>
<comment type="caution">
    <text evidence="4">The sequence shown here is derived from an EMBL/GenBank/DDBJ whole genome shotgun (WGS) entry which is preliminary data.</text>
</comment>